<keyword evidence="5" id="KW-1185">Reference proteome</keyword>
<name>A0ABS2AAT6_9ACTN</name>
<evidence type="ECO:0000259" key="3">
    <source>
        <dbReference type="Pfam" id="PF25547"/>
    </source>
</evidence>
<dbReference type="Pfam" id="PF15644">
    <property type="entry name" value="Gln_amidase"/>
    <property type="match status" value="1"/>
</dbReference>
<dbReference type="InterPro" id="IPR028908">
    <property type="entry name" value="Tox-PL_dom"/>
</dbReference>
<feature type="domain" description="Tox-PL" evidence="2">
    <location>
        <begin position="845"/>
        <end position="971"/>
    </location>
</feature>
<feature type="region of interest" description="Disordered" evidence="1">
    <location>
        <begin position="339"/>
        <end position="648"/>
    </location>
</feature>
<dbReference type="PANTHER" id="PTHR24216:SF65">
    <property type="entry name" value="PAXILLIN-LIKE PROTEIN 1"/>
    <property type="match status" value="1"/>
</dbReference>
<evidence type="ECO:0000256" key="1">
    <source>
        <dbReference type="SAM" id="MobiDB-lite"/>
    </source>
</evidence>
<dbReference type="PRINTS" id="PR01217">
    <property type="entry name" value="PRICHEXTENSN"/>
</dbReference>
<evidence type="ECO:0000259" key="2">
    <source>
        <dbReference type="Pfam" id="PF15644"/>
    </source>
</evidence>
<gene>
    <name evidence="4" type="ORF">JIG36_15295</name>
</gene>
<feature type="compositionally biased region" description="Low complexity" evidence="1">
    <location>
        <begin position="384"/>
        <end position="464"/>
    </location>
</feature>
<feature type="compositionally biased region" description="Pro residues" evidence="1">
    <location>
        <begin position="634"/>
        <end position="646"/>
    </location>
</feature>
<dbReference type="InterPro" id="IPR057746">
    <property type="entry name" value="CpnT-like_N"/>
</dbReference>
<proteinExistence type="predicted"/>
<evidence type="ECO:0000313" key="5">
    <source>
        <dbReference type="Proteomes" id="UP000632138"/>
    </source>
</evidence>
<accession>A0ABS2AAT6</accession>
<reference evidence="4 5" key="1">
    <citation type="submission" date="2021-01" db="EMBL/GenBank/DDBJ databases">
        <title>Actinoplanes sp. nov. LDG1-06 isolated from lichen.</title>
        <authorList>
            <person name="Saeng-In P."/>
            <person name="Phongsopitanun W."/>
            <person name="Kanchanasin P."/>
            <person name="Yuki M."/>
            <person name="Kudo T."/>
            <person name="Ohkuma M."/>
            <person name="Tanasupawat S."/>
        </authorList>
    </citation>
    <scope>NUCLEOTIDE SEQUENCE [LARGE SCALE GENOMIC DNA]</scope>
    <source>
        <strain evidence="4 5">LDG1-06</strain>
    </source>
</reference>
<dbReference type="EMBL" id="JAENHP010000004">
    <property type="protein sequence ID" value="MBM2616923.1"/>
    <property type="molecule type" value="Genomic_DNA"/>
</dbReference>
<organism evidence="4 5">
    <name type="scientific">Paractinoplanes ovalisporus</name>
    <dbReference type="NCBI Taxonomy" id="2810368"/>
    <lineage>
        <taxon>Bacteria</taxon>
        <taxon>Bacillati</taxon>
        <taxon>Actinomycetota</taxon>
        <taxon>Actinomycetes</taxon>
        <taxon>Micromonosporales</taxon>
        <taxon>Micromonosporaceae</taxon>
        <taxon>Paractinoplanes</taxon>
    </lineage>
</organism>
<protein>
    <submittedName>
        <fullName evidence="4">Uncharacterized protein</fullName>
    </submittedName>
</protein>
<feature type="domain" description="Outer membrane channel protein CpnT-like N-terminal" evidence="3">
    <location>
        <begin position="20"/>
        <end position="166"/>
    </location>
</feature>
<dbReference type="Proteomes" id="UP000632138">
    <property type="component" value="Unassembled WGS sequence"/>
</dbReference>
<dbReference type="PANTHER" id="PTHR24216">
    <property type="entry name" value="PAXILLIN-RELATED"/>
    <property type="match status" value="1"/>
</dbReference>
<dbReference type="RefSeq" id="WP_203376949.1">
    <property type="nucleotide sequence ID" value="NZ_JAENHP010000004.1"/>
</dbReference>
<sequence>MSFLPSPVPHPLEFSPFDVPAWAYEALEWVVGFDWPAGNEVATWDVADRWFSLTTTLAAPNEAAMSAANRFLSGYGGEGVTAEGFQDAWHLVAGDENAPLHDLLRLSGELGKLVEGCGADIEAAKIEAWIEIGIFLIELVGMAISVALTLGAASPAAGGLIVATRMAVQQIFKRLAEQLGKKALKQTAGRAVKQLTTRQGLRHLGREALDEGFDEAREEIATNGGIQLYQQSTGRSDGFDMDSLGRSALAGFAGGASATGAHAGSHGHGGLMRGAGGEVLAEFGAAATFGQLPDATGLAKSATSGATGSAMHGMHTPIDIGQLDTSGLNVPAAPPLLPTVTVGDDLQPFPRTPSAGDLTSGAAPDSANLTQAAPPAASEGGSLSSPIPADPTSASPSPDPTATTSPSTPATAPQPSPSDSSPDISAAQSSPSPTSTSSPSQSPTPDLSPAASAPSPSSPSSLASPPLPDGSNVLASTALGFADPTTTAAAPTPSSPQPTSPATTPMTGGPLAGPFLTPTPASRQAGAPQRPTARNSTPRTDAPDYGSRAGTSRSAIPGGSPRAGSNNSPDLASRTAGPGASPRRQSGFRTEPPGSPTPQRSPLSDLDRIAEALGPRPIPRQRPRPVDASLPRTLPTPMPAHSTPPRPEIRDEQAYFGYVEHARQTHERNRRDEYAAYLDSIAEDNRAKIVDLSRRADEADRAGSTLRARQYRHQAFELSEIVTEIDAQITDVRTGTVAPTRIEVEPPDWARINTDVGNLAPGGVRTGDVSALDGFSGRPPIDRTRHYNVTGGLRPPLAVHQVDLENAVPRDHNGHVSRLPDPRDGAWFRLANDGGPAADPTRGLNCVDGVLALFDTYIHGRPRVSAPRTFDVYANGNPDRPLGGETNGINRIRQATGGDFQNLCPYVADADPAAAKPAVDQAVQNLTNHLLNTGHGSFAFLVTDLEGGGSHSWAALNHHGTVLYLDPQIGKISEHQPMYRHHGVATPINVVSLEALVVDANAVPAPLPHHGPGNWSATPPTGSDPDPRIEAIRAAERQAFESLAPAQRAILVNSTVESQAVAEQVSADLHDVVNALGSNELQVVDEEYRVKSAESLGRKYLEDSSFDYTDPTDYLAKVKDRVRFSVETPETDYGAHVAHVLDGLLRLGYGDVKAASFWADHGRHNGLNVWLTTPDGFRIEVQFPTPLSRVVGKATHTSYEILRYGGSSTWDRVDAFLEILNVNKTKGIYRHRPSDLPPIEGLQTKPSTLFSWLGSDSVVLAEYRRVLAAQGMRFEDHLRDHQLEPSDVPGMQGVGLF</sequence>
<evidence type="ECO:0000313" key="4">
    <source>
        <dbReference type="EMBL" id="MBM2616923.1"/>
    </source>
</evidence>
<dbReference type="Pfam" id="PF25547">
    <property type="entry name" value="WXG100_2"/>
    <property type="match status" value="1"/>
</dbReference>
<comment type="caution">
    <text evidence="4">The sequence shown here is derived from an EMBL/GenBank/DDBJ whole genome shotgun (WGS) entry which is preliminary data.</text>
</comment>